<dbReference type="GO" id="GO:0102965">
    <property type="term" value="F:alcohol-forming long-chain fatty acyl-CoA reductase activity"/>
    <property type="evidence" value="ECO:0007669"/>
    <property type="project" value="UniProtKB-EC"/>
</dbReference>
<evidence type="ECO:0000259" key="1">
    <source>
        <dbReference type="Pfam" id="PF07993"/>
    </source>
</evidence>
<reference evidence="2" key="1">
    <citation type="submission" date="2016-04" db="EMBL/GenBank/DDBJ databases">
        <authorList>
            <person name="Calderon-Fernandez G.M.Sr."/>
        </authorList>
    </citation>
    <scope>NUCLEOTIDE SEQUENCE</scope>
    <source>
        <strain evidence="2">Int1</strain>
        <tissue evidence="2">Integument</tissue>
    </source>
</reference>
<dbReference type="EMBL" id="GEMB01005562">
    <property type="protein sequence ID" value="JAR97759.1"/>
    <property type="molecule type" value="Transcribed_RNA"/>
</dbReference>
<organism evidence="2">
    <name type="scientific">Triatoma infestans</name>
    <name type="common">Assassin bug</name>
    <dbReference type="NCBI Taxonomy" id="30076"/>
    <lineage>
        <taxon>Eukaryota</taxon>
        <taxon>Metazoa</taxon>
        <taxon>Ecdysozoa</taxon>
        <taxon>Arthropoda</taxon>
        <taxon>Hexapoda</taxon>
        <taxon>Insecta</taxon>
        <taxon>Pterygota</taxon>
        <taxon>Neoptera</taxon>
        <taxon>Paraneoptera</taxon>
        <taxon>Hemiptera</taxon>
        <taxon>Heteroptera</taxon>
        <taxon>Panheteroptera</taxon>
        <taxon>Cimicomorpha</taxon>
        <taxon>Reduviidae</taxon>
        <taxon>Triatominae</taxon>
        <taxon>Triatoma</taxon>
    </lineage>
</organism>
<name>A0A170WJA9_TRIIF</name>
<accession>A0A170WJA9</accession>
<feature type="domain" description="Thioester reductase (TE)" evidence="1">
    <location>
        <begin position="1"/>
        <end position="44"/>
    </location>
</feature>
<keyword evidence="2" id="KW-0560">Oxidoreductase</keyword>
<dbReference type="Pfam" id="PF07993">
    <property type="entry name" value="NAD_binding_4"/>
    <property type="match status" value="1"/>
</dbReference>
<dbReference type="InterPro" id="IPR013120">
    <property type="entry name" value="FAR_NAD-bd"/>
</dbReference>
<dbReference type="EC" id="1.2.1.84" evidence="2"/>
<sequence>MGLSNNDRQMLIDNINIVLHSAATLDFEANLKYTVKINLQGTRRN</sequence>
<proteinExistence type="predicted"/>
<reference evidence="2" key="2">
    <citation type="journal article" date="2017" name="J. Med. Entomol.">
        <title>Transcriptome Analysis of the Triatoma infestans (Hemiptera: Reduviidae) Integument.</title>
        <authorList>
            <person name="Calderon-Fernandez G.M."/>
            <person name="Moriconi D.E."/>
            <person name="Dulbecco A.B."/>
            <person name="Juarez M.P."/>
        </authorList>
    </citation>
    <scope>NUCLEOTIDE SEQUENCE</scope>
    <source>
        <strain evidence="2">Int1</strain>
        <tissue evidence="2">Integument</tissue>
    </source>
</reference>
<dbReference type="AlphaFoldDB" id="A0A170WJA9"/>
<dbReference type="Gene3D" id="3.40.50.720">
    <property type="entry name" value="NAD(P)-binding Rossmann-like Domain"/>
    <property type="match status" value="1"/>
</dbReference>
<protein>
    <submittedName>
        <fullName evidence="2">Fatty acyl-CoA reductase CG5065-like protein</fullName>
        <ecNumber evidence="2">1.2.1.84</ecNumber>
    </submittedName>
</protein>
<evidence type="ECO:0000313" key="2">
    <source>
        <dbReference type="EMBL" id="JAR97759.1"/>
    </source>
</evidence>